<evidence type="ECO:0000256" key="1">
    <source>
        <dbReference type="ARBA" id="ARBA00001971"/>
    </source>
</evidence>
<gene>
    <name evidence="12" type="ORF">SLS59_008631</name>
</gene>
<dbReference type="PRINTS" id="PR00463">
    <property type="entry name" value="EP450I"/>
</dbReference>
<keyword evidence="6" id="KW-0479">Metal-binding</keyword>
<evidence type="ECO:0000256" key="7">
    <source>
        <dbReference type="ARBA" id="ARBA00022989"/>
    </source>
</evidence>
<evidence type="ECO:0000256" key="6">
    <source>
        <dbReference type="ARBA" id="ARBA00022723"/>
    </source>
</evidence>
<evidence type="ECO:0000256" key="5">
    <source>
        <dbReference type="ARBA" id="ARBA00022692"/>
    </source>
</evidence>
<dbReference type="PANTHER" id="PTHR46206:SF5">
    <property type="entry name" value="P450, PUTATIVE (EUROFUNG)-RELATED"/>
    <property type="match status" value="1"/>
</dbReference>
<comment type="similarity">
    <text evidence="3">Belongs to the cytochrome P450 family.</text>
</comment>
<evidence type="ECO:0000256" key="3">
    <source>
        <dbReference type="ARBA" id="ARBA00010617"/>
    </source>
</evidence>
<comment type="cofactor">
    <cofactor evidence="1">
        <name>heme</name>
        <dbReference type="ChEBI" id="CHEBI:30413"/>
    </cofactor>
</comment>
<dbReference type="Proteomes" id="UP001521222">
    <property type="component" value="Unassembled WGS sequence"/>
</dbReference>
<dbReference type="Pfam" id="PF00067">
    <property type="entry name" value="p450"/>
    <property type="match status" value="1"/>
</dbReference>
<dbReference type="InterPro" id="IPR001128">
    <property type="entry name" value="Cyt_P450"/>
</dbReference>
<evidence type="ECO:0000256" key="11">
    <source>
        <dbReference type="ARBA" id="ARBA00023136"/>
    </source>
</evidence>
<name>A0ABR3QRM6_9PLEO</name>
<evidence type="ECO:0000256" key="2">
    <source>
        <dbReference type="ARBA" id="ARBA00004370"/>
    </source>
</evidence>
<keyword evidence="4" id="KW-0349">Heme</keyword>
<evidence type="ECO:0008006" key="14">
    <source>
        <dbReference type="Google" id="ProtNLM"/>
    </source>
</evidence>
<proteinExistence type="inferred from homology"/>
<comment type="subcellular location">
    <subcellularLocation>
        <location evidence="2">Membrane</location>
    </subcellularLocation>
</comment>
<evidence type="ECO:0000256" key="4">
    <source>
        <dbReference type="ARBA" id="ARBA00022617"/>
    </source>
</evidence>
<dbReference type="Gene3D" id="1.10.630.10">
    <property type="entry name" value="Cytochrome P450"/>
    <property type="match status" value="1"/>
</dbReference>
<dbReference type="PANTHER" id="PTHR46206">
    <property type="entry name" value="CYTOCHROME P450"/>
    <property type="match status" value="1"/>
</dbReference>
<keyword evidence="8" id="KW-0560">Oxidoreductase</keyword>
<keyword evidence="9" id="KW-0408">Iron</keyword>
<dbReference type="SUPFAM" id="SSF48264">
    <property type="entry name" value="Cytochrome P450"/>
    <property type="match status" value="1"/>
</dbReference>
<keyword evidence="10" id="KW-0503">Monooxygenase</keyword>
<accession>A0ABR3QRM6</accession>
<keyword evidence="11" id="KW-0472">Membrane</keyword>
<dbReference type="EMBL" id="JAKIXB020000034">
    <property type="protein sequence ID" value="KAL1594818.1"/>
    <property type="molecule type" value="Genomic_DNA"/>
</dbReference>
<keyword evidence="7" id="KW-1133">Transmembrane helix</keyword>
<evidence type="ECO:0000313" key="13">
    <source>
        <dbReference type="Proteomes" id="UP001521222"/>
    </source>
</evidence>
<dbReference type="InterPro" id="IPR002401">
    <property type="entry name" value="Cyt_P450_E_grp-I"/>
</dbReference>
<sequence>MASRIMGVLFFGETLSSDPIFADALLRHPKEMVSLVHGVITKGGEAQDIILKRLAHIMGVGRDTWNEDTSLKELTFAWNISSLTSESEYWQGPDHCAQTLLGVWFAAAHQPWMNLDFIMLQLCQRPEIQDALKEEIGTLEGLTYDKLMGLPLLDSFIKETVRLHPLDTLAVRRKALQPYTFTSGAPHVPAGATVAVSSYDQMHDSNHYPSPNEFRPRRFIDTESPLRGAKFTEVSEKFPVWGYGSLACPGRFHASIVMKLVIAHIVMRYRMRLEDEKAKTLWSWETFIMPYESTRFTLEERTSRKRSDSGVA</sequence>
<evidence type="ECO:0000313" key="12">
    <source>
        <dbReference type="EMBL" id="KAL1594818.1"/>
    </source>
</evidence>
<evidence type="ECO:0000256" key="9">
    <source>
        <dbReference type="ARBA" id="ARBA00023004"/>
    </source>
</evidence>
<keyword evidence="5" id="KW-0812">Transmembrane</keyword>
<evidence type="ECO:0000256" key="10">
    <source>
        <dbReference type="ARBA" id="ARBA00023033"/>
    </source>
</evidence>
<organism evidence="12 13">
    <name type="scientific">Nothophoma quercina</name>
    <dbReference type="NCBI Taxonomy" id="749835"/>
    <lineage>
        <taxon>Eukaryota</taxon>
        <taxon>Fungi</taxon>
        <taxon>Dikarya</taxon>
        <taxon>Ascomycota</taxon>
        <taxon>Pezizomycotina</taxon>
        <taxon>Dothideomycetes</taxon>
        <taxon>Pleosporomycetidae</taxon>
        <taxon>Pleosporales</taxon>
        <taxon>Pleosporineae</taxon>
        <taxon>Didymellaceae</taxon>
        <taxon>Nothophoma</taxon>
    </lineage>
</organism>
<keyword evidence="13" id="KW-1185">Reference proteome</keyword>
<reference evidence="12 13" key="1">
    <citation type="submission" date="2024-02" db="EMBL/GenBank/DDBJ databases">
        <title>De novo assembly and annotation of 12 fungi associated with fruit tree decline syndrome in Ontario, Canada.</title>
        <authorList>
            <person name="Sulman M."/>
            <person name="Ellouze W."/>
            <person name="Ilyukhin E."/>
        </authorList>
    </citation>
    <scope>NUCLEOTIDE SEQUENCE [LARGE SCALE GENOMIC DNA]</scope>
    <source>
        <strain evidence="12 13">M97-236</strain>
    </source>
</reference>
<protein>
    <recommendedName>
        <fullName evidence="14">Cytochrome P450</fullName>
    </recommendedName>
</protein>
<dbReference type="CDD" id="cd11041">
    <property type="entry name" value="CYP503A1-like"/>
    <property type="match status" value="1"/>
</dbReference>
<comment type="caution">
    <text evidence="12">The sequence shown here is derived from an EMBL/GenBank/DDBJ whole genome shotgun (WGS) entry which is preliminary data.</text>
</comment>
<dbReference type="InterPro" id="IPR036396">
    <property type="entry name" value="Cyt_P450_sf"/>
</dbReference>
<evidence type="ECO:0000256" key="8">
    <source>
        <dbReference type="ARBA" id="ARBA00023002"/>
    </source>
</evidence>